<proteinExistence type="predicted"/>
<dbReference type="EMBL" id="QNRH01000004">
    <property type="protein sequence ID" value="RBO94946.1"/>
    <property type="molecule type" value="Genomic_DNA"/>
</dbReference>
<sequence length="209" mass="23434">MALLTVLDIVNVACARIGEEPVESLTEDLNGGQSASLLYEEVVDFNLGLQPSGFAFAREVRQLTRLTDAEPLTGYKYVFDVPRPYTGLPVYLTDDLRSPDRRYDDFILTNGQVNADDDPLFAMVKFRPDPHRWTATFRTATISALAGRMAFAIASDRNTMESLYQEAYGSVSDNFRGGQIRAALHEDGFANPPRRIATHRNPLERAWRS</sequence>
<name>A0A366DXX7_9HYPH</name>
<evidence type="ECO:0008006" key="3">
    <source>
        <dbReference type="Google" id="ProtNLM"/>
    </source>
</evidence>
<evidence type="ECO:0000313" key="1">
    <source>
        <dbReference type="EMBL" id="RBO94946.1"/>
    </source>
</evidence>
<organism evidence="1 2">
    <name type="scientific">Pseudochrobactrum asaccharolyticum</name>
    <dbReference type="NCBI Taxonomy" id="354351"/>
    <lineage>
        <taxon>Bacteria</taxon>
        <taxon>Pseudomonadati</taxon>
        <taxon>Pseudomonadota</taxon>
        <taxon>Alphaproteobacteria</taxon>
        <taxon>Hyphomicrobiales</taxon>
        <taxon>Brucellaceae</taxon>
        <taxon>Pseudochrobactrum</taxon>
    </lineage>
</organism>
<dbReference type="OrthoDB" id="8441904at2"/>
<keyword evidence="2" id="KW-1185">Reference proteome</keyword>
<dbReference type="RefSeq" id="WP_113944795.1">
    <property type="nucleotide sequence ID" value="NZ_JBHEEG010000001.1"/>
</dbReference>
<reference evidence="1 2" key="1">
    <citation type="submission" date="2018-06" db="EMBL/GenBank/DDBJ databases">
        <title>Genomic Encyclopedia of Type Strains, Phase IV (KMG-IV): sequencing the most valuable type-strain genomes for metagenomic binning, comparative biology and taxonomic classification.</title>
        <authorList>
            <person name="Goeker M."/>
        </authorList>
    </citation>
    <scope>NUCLEOTIDE SEQUENCE [LARGE SCALE GENOMIC DNA]</scope>
    <source>
        <strain evidence="1 2">DSM 25619</strain>
    </source>
</reference>
<dbReference type="Proteomes" id="UP000252893">
    <property type="component" value="Unassembled WGS sequence"/>
</dbReference>
<comment type="caution">
    <text evidence="1">The sequence shown here is derived from an EMBL/GenBank/DDBJ whole genome shotgun (WGS) entry which is preliminary data.</text>
</comment>
<protein>
    <recommendedName>
        <fullName evidence="3">Tail tubular protein A</fullName>
    </recommendedName>
</protein>
<evidence type="ECO:0000313" key="2">
    <source>
        <dbReference type="Proteomes" id="UP000252893"/>
    </source>
</evidence>
<gene>
    <name evidence="1" type="ORF">DFR47_104308</name>
</gene>
<accession>A0A366DXX7</accession>
<dbReference type="AlphaFoldDB" id="A0A366DXX7"/>